<dbReference type="GO" id="GO:0000160">
    <property type="term" value="P:phosphorelay signal transduction system"/>
    <property type="evidence" value="ECO:0007669"/>
    <property type="project" value="InterPro"/>
</dbReference>
<dbReference type="InterPro" id="IPR011006">
    <property type="entry name" value="CheY-like_superfamily"/>
</dbReference>
<name>A0A2N4U102_9BURK</name>
<keyword evidence="3" id="KW-0804">Transcription</keyword>
<evidence type="ECO:0000259" key="6">
    <source>
        <dbReference type="PROSITE" id="PS50110"/>
    </source>
</evidence>
<evidence type="ECO:0000256" key="4">
    <source>
        <dbReference type="PROSITE-ProRule" id="PRU00169"/>
    </source>
</evidence>
<dbReference type="Proteomes" id="UP000234190">
    <property type="component" value="Unassembled WGS sequence"/>
</dbReference>
<dbReference type="CDD" id="cd06170">
    <property type="entry name" value="LuxR_C_like"/>
    <property type="match status" value="1"/>
</dbReference>
<dbReference type="PRINTS" id="PR00038">
    <property type="entry name" value="HTHLUXR"/>
</dbReference>
<keyword evidence="2 7" id="KW-0238">DNA-binding</keyword>
<comment type="caution">
    <text evidence="7">The sequence shown here is derived from an EMBL/GenBank/DDBJ whole genome shotgun (WGS) entry which is preliminary data.</text>
</comment>
<sequence>MEQKSQSANTIYVIDDDASFRGSLVFLLDSSGWQVVAYDSAVSFLNEHAAPPEDMGCLVLDIRMPMMSGLALQQQLMAQGWPVSIVFITGHGDVQMAVQAMKAGGCDFLEKPFHDQTFLDAVSAAVTRTHNLRTHAQTKLEARIILDRLSPRESEVAELVALGLPNKQIAKKLDISEKTVHIHRLHVMEKTGASNAPGLTRLVLRADPDALEGDTASSTRPPKYI</sequence>
<evidence type="ECO:0000256" key="1">
    <source>
        <dbReference type="ARBA" id="ARBA00023015"/>
    </source>
</evidence>
<organism evidence="7 8">
    <name type="scientific">Pollutimonas subterranea</name>
    <dbReference type="NCBI Taxonomy" id="2045210"/>
    <lineage>
        <taxon>Bacteria</taxon>
        <taxon>Pseudomonadati</taxon>
        <taxon>Pseudomonadota</taxon>
        <taxon>Betaproteobacteria</taxon>
        <taxon>Burkholderiales</taxon>
        <taxon>Alcaligenaceae</taxon>
        <taxon>Pollutimonas</taxon>
    </lineage>
</organism>
<dbReference type="InterPro" id="IPR036388">
    <property type="entry name" value="WH-like_DNA-bd_sf"/>
</dbReference>
<dbReference type="SMART" id="SM00448">
    <property type="entry name" value="REC"/>
    <property type="match status" value="1"/>
</dbReference>
<dbReference type="PANTHER" id="PTHR44688">
    <property type="entry name" value="DNA-BINDING TRANSCRIPTIONAL ACTIVATOR DEVR_DOSR"/>
    <property type="match status" value="1"/>
</dbReference>
<accession>A0A2N4U102</accession>
<dbReference type="InterPro" id="IPR016032">
    <property type="entry name" value="Sig_transdc_resp-reg_C-effctor"/>
</dbReference>
<dbReference type="InterPro" id="IPR001789">
    <property type="entry name" value="Sig_transdc_resp-reg_receiver"/>
</dbReference>
<dbReference type="Pfam" id="PF00196">
    <property type="entry name" value="GerE"/>
    <property type="match status" value="1"/>
</dbReference>
<protein>
    <submittedName>
        <fullName evidence="7">DNA-binding response regulator</fullName>
    </submittedName>
</protein>
<evidence type="ECO:0000313" key="7">
    <source>
        <dbReference type="EMBL" id="PLC48696.1"/>
    </source>
</evidence>
<feature type="modified residue" description="4-aspartylphosphate" evidence="4">
    <location>
        <position position="61"/>
    </location>
</feature>
<dbReference type="RefSeq" id="WP_102075186.1">
    <property type="nucleotide sequence ID" value="NZ_PDNW01000017.1"/>
</dbReference>
<dbReference type="Gene3D" id="3.40.50.2300">
    <property type="match status" value="1"/>
</dbReference>
<dbReference type="SUPFAM" id="SSF52172">
    <property type="entry name" value="CheY-like"/>
    <property type="match status" value="1"/>
</dbReference>
<dbReference type="Pfam" id="PF00072">
    <property type="entry name" value="Response_reg"/>
    <property type="match status" value="1"/>
</dbReference>
<evidence type="ECO:0000256" key="3">
    <source>
        <dbReference type="ARBA" id="ARBA00023163"/>
    </source>
</evidence>
<dbReference type="SUPFAM" id="SSF46894">
    <property type="entry name" value="C-terminal effector domain of the bipartite response regulators"/>
    <property type="match status" value="1"/>
</dbReference>
<keyword evidence="4" id="KW-0597">Phosphoprotein</keyword>
<dbReference type="GO" id="GO:0006355">
    <property type="term" value="P:regulation of DNA-templated transcription"/>
    <property type="evidence" value="ECO:0007669"/>
    <property type="project" value="InterPro"/>
</dbReference>
<dbReference type="EMBL" id="PDNW01000017">
    <property type="protein sequence ID" value="PLC48696.1"/>
    <property type="molecule type" value="Genomic_DNA"/>
</dbReference>
<evidence type="ECO:0000313" key="8">
    <source>
        <dbReference type="Proteomes" id="UP000234190"/>
    </source>
</evidence>
<dbReference type="PROSITE" id="PS50043">
    <property type="entry name" value="HTH_LUXR_2"/>
    <property type="match status" value="1"/>
</dbReference>
<reference evidence="7 8" key="1">
    <citation type="submission" date="2017-10" db="EMBL/GenBank/DDBJ databases">
        <title>Two draft genome sequences of Pusillimonas sp. strains isolated from a nitrate- and radionuclide-contaminated groundwater in Russia.</title>
        <authorList>
            <person name="Grouzdev D.S."/>
            <person name="Tourova T.P."/>
            <person name="Goeva M.A."/>
            <person name="Babich T.L."/>
            <person name="Sokolova D.S."/>
            <person name="Abdullin R."/>
            <person name="Poltaraus A.B."/>
            <person name="Toshchakov S.V."/>
            <person name="Nazina T.N."/>
        </authorList>
    </citation>
    <scope>NUCLEOTIDE SEQUENCE [LARGE SCALE GENOMIC DNA]</scope>
    <source>
        <strain evidence="7 8">JR1/69-3-13</strain>
    </source>
</reference>
<dbReference type="PROSITE" id="PS50110">
    <property type="entry name" value="RESPONSE_REGULATORY"/>
    <property type="match status" value="1"/>
</dbReference>
<dbReference type="Gene3D" id="1.10.10.10">
    <property type="entry name" value="Winged helix-like DNA-binding domain superfamily/Winged helix DNA-binding domain"/>
    <property type="match status" value="1"/>
</dbReference>
<proteinExistence type="predicted"/>
<keyword evidence="8" id="KW-1185">Reference proteome</keyword>
<dbReference type="PROSITE" id="PS00622">
    <property type="entry name" value="HTH_LUXR_1"/>
    <property type="match status" value="1"/>
</dbReference>
<dbReference type="AlphaFoldDB" id="A0A2N4U102"/>
<feature type="domain" description="Response regulatory" evidence="6">
    <location>
        <begin position="10"/>
        <end position="126"/>
    </location>
</feature>
<dbReference type="OrthoDB" id="9802186at2"/>
<feature type="domain" description="HTH luxR-type" evidence="5">
    <location>
        <begin position="142"/>
        <end position="207"/>
    </location>
</feature>
<evidence type="ECO:0000259" key="5">
    <source>
        <dbReference type="PROSITE" id="PS50043"/>
    </source>
</evidence>
<dbReference type="SMART" id="SM00421">
    <property type="entry name" value="HTH_LUXR"/>
    <property type="match status" value="1"/>
</dbReference>
<gene>
    <name evidence="7" type="ORF">CR159_17095</name>
</gene>
<dbReference type="CDD" id="cd17537">
    <property type="entry name" value="REC_FixJ"/>
    <property type="match status" value="1"/>
</dbReference>
<dbReference type="GO" id="GO:0003677">
    <property type="term" value="F:DNA binding"/>
    <property type="evidence" value="ECO:0007669"/>
    <property type="project" value="UniProtKB-KW"/>
</dbReference>
<dbReference type="InterPro" id="IPR000792">
    <property type="entry name" value="Tscrpt_reg_LuxR_C"/>
</dbReference>
<evidence type="ECO:0000256" key="2">
    <source>
        <dbReference type="ARBA" id="ARBA00023125"/>
    </source>
</evidence>
<keyword evidence="1" id="KW-0805">Transcription regulation</keyword>
<dbReference type="PANTHER" id="PTHR44688:SF16">
    <property type="entry name" value="DNA-BINDING TRANSCRIPTIONAL ACTIVATOR DEVR_DOSR"/>
    <property type="match status" value="1"/>
</dbReference>